<sequence>MTDHAKHLQVQVSLNSNANLSLLHTLKIFIPWSLRNKKEVETYFNDQMFPTDSHKRNEENKVGNTA</sequence>
<reference evidence="1 2" key="1">
    <citation type="submission" date="2015-04" db="EMBL/GenBank/DDBJ databases">
        <authorList>
            <person name="Syromyatnikov M.Y."/>
            <person name="Popov V.N."/>
        </authorList>
    </citation>
    <scope>NUCLEOTIDE SEQUENCE [LARGE SCALE GENOMIC DNA]</scope>
</reference>
<accession>A0A1J1J185</accession>
<dbReference type="EMBL" id="CVRI01000064">
    <property type="protein sequence ID" value="CRL05532.1"/>
    <property type="molecule type" value="Genomic_DNA"/>
</dbReference>
<dbReference type="Proteomes" id="UP000183832">
    <property type="component" value="Unassembled WGS sequence"/>
</dbReference>
<evidence type="ECO:0000313" key="2">
    <source>
        <dbReference type="Proteomes" id="UP000183832"/>
    </source>
</evidence>
<evidence type="ECO:0000313" key="1">
    <source>
        <dbReference type="EMBL" id="CRL05532.1"/>
    </source>
</evidence>
<organism evidence="1 2">
    <name type="scientific">Clunio marinus</name>
    <dbReference type="NCBI Taxonomy" id="568069"/>
    <lineage>
        <taxon>Eukaryota</taxon>
        <taxon>Metazoa</taxon>
        <taxon>Ecdysozoa</taxon>
        <taxon>Arthropoda</taxon>
        <taxon>Hexapoda</taxon>
        <taxon>Insecta</taxon>
        <taxon>Pterygota</taxon>
        <taxon>Neoptera</taxon>
        <taxon>Endopterygota</taxon>
        <taxon>Diptera</taxon>
        <taxon>Nematocera</taxon>
        <taxon>Chironomoidea</taxon>
        <taxon>Chironomidae</taxon>
        <taxon>Clunio</taxon>
    </lineage>
</organism>
<proteinExistence type="predicted"/>
<protein>
    <submittedName>
        <fullName evidence="1">CLUMA_CG018437, isoform A</fullName>
    </submittedName>
</protein>
<gene>
    <name evidence="1" type="ORF">CLUMA_CG018437</name>
</gene>
<keyword evidence="2" id="KW-1185">Reference proteome</keyword>
<name>A0A1J1J185_9DIPT</name>
<dbReference type="AlphaFoldDB" id="A0A1J1J185"/>